<dbReference type="RefSeq" id="WP_281810986.1">
    <property type="nucleotide sequence ID" value="NZ_BRLB01000001.1"/>
</dbReference>
<dbReference type="EMBL" id="BRLB01000001">
    <property type="protein sequence ID" value="GKX27566.1"/>
    <property type="molecule type" value="Genomic_DNA"/>
</dbReference>
<accession>A0A9W5Y851</accession>
<dbReference type="InterPro" id="IPR050490">
    <property type="entry name" value="Bact_solute-bd_prot1"/>
</dbReference>
<gene>
    <name evidence="1" type="ORF">SH1V18_00460</name>
</gene>
<sequence length="436" mass="49733">MKKNKLLLVLLITMISITGCKQEIVKKNQTEILLMHGWDGIGKDHVAMRNIFEDFEKENPDIKFLINSYPYSNVIVEKANDMLAVDKMPDIIFTSGISSFLTYANKKHKALDLMPYLLADAELNNNIHPQILKMWAKDEEIYTIPDVLEIIGYWYNEEIFRKAKITDDGSVDGEVVVPKTWEQFWQACDKINEYNIENNTDIKIFELHDNFSVGTFLGARVAGYNTSGTEFMNIIHPTDFDVEPFVNSIKDIKRLKNYNVDILDGNINDTRYNFRNGNSAIYINGVWDSIQLEDSSIKDNIKYATFPGYDGNTISFVSASSGYVVSNEQSQEKIDACIRFIKYMMSEEVQLRIALETKQAPQNPNLNMEVLENKDPLFGNALKVSENATIQLPSIETLWNIKVLNGIGNNLDDVINNKISVEDFIVNINAICNQIN</sequence>
<organism evidence="1 2">
    <name type="scientific">Vallitalea longa</name>
    <dbReference type="NCBI Taxonomy" id="2936439"/>
    <lineage>
        <taxon>Bacteria</taxon>
        <taxon>Bacillati</taxon>
        <taxon>Bacillota</taxon>
        <taxon>Clostridia</taxon>
        <taxon>Lachnospirales</taxon>
        <taxon>Vallitaleaceae</taxon>
        <taxon>Vallitalea</taxon>
    </lineage>
</organism>
<dbReference type="Pfam" id="PF13416">
    <property type="entry name" value="SBP_bac_8"/>
    <property type="match status" value="1"/>
</dbReference>
<evidence type="ECO:0000313" key="1">
    <source>
        <dbReference type="EMBL" id="GKX27566.1"/>
    </source>
</evidence>
<proteinExistence type="predicted"/>
<evidence type="ECO:0000313" key="2">
    <source>
        <dbReference type="Proteomes" id="UP001144256"/>
    </source>
</evidence>
<dbReference type="InterPro" id="IPR006059">
    <property type="entry name" value="SBP"/>
</dbReference>
<dbReference type="PANTHER" id="PTHR43649">
    <property type="entry name" value="ARABINOSE-BINDING PROTEIN-RELATED"/>
    <property type="match status" value="1"/>
</dbReference>
<dbReference type="PANTHER" id="PTHR43649:SF12">
    <property type="entry name" value="DIACETYLCHITOBIOSE BINDING PROTEIN DASA"/>
    <property type="match status" value="1"/>
</dbReference>
<dbReference type="PROSITE" id="PS51257">
    <property type="entry name" value="PROKAR_LIPOPROTEIN"/>
    <property type="match status" value="1"/>
</dbReference>
<comment type="caution">
    <text evidence="1">The sequence shown here is derived from an EMBL/GenBank/DDBJ whole genome shotgun (WGS) entry which is preliminary data.</text>
</comment>
<dbReference type="Gene3D" id="3.40.190.10">
    <property type="entry name" value="Periplasmic binding protein-like II"/>
    <property type="match status" value="2"/>
</dbReference>
<dbReference type="Proteomes" id="UP001144256">
    <property type="component" value="Unassembled WGS sequence"/>
</dbReference>
<dbReference type="AlphaFoldDB" id="A0A9W5Y851"/>
<protein>
    <submittedName>
        <fullName evidence="1">Sugar ABC transporter substrate-binding protein</fullName>
    </submittedName>
</protein>
<reference evidence="1" key="1">
    <citation type="submission" date="2022-06" db="EMBL/GenBank/DDBJ databases">
        <title>Vallitalea longa sp. nov., an anaerobic bacterium isolated from marine sediment.</title>
        <authorList>
            <person name="Hirano S."/>
            <person name="Terahara T."/>
            <person name="Mori K."/>
            <person name="Hamada M."/>
            <person name="Matsumoto R."/>
            <person name="Kobayashi T."/>
        </authorList>
    </citation>
    <scope>NUCLEOTIDE SEQUENCE</scope>
    <source>
        <strain evidence="1">SH18-1</strain>
    </source>
</reference>
<name>A0A9W5Y851_9FIRM</name>
<keyword evidence="2" id="KW-1185">Reference proteome</keyword>
<dbReference type="SUPFAM" id="SSF53850">
    <property type="entry name" value="Periplasmic binding protein-like II"/>
    <property type="match status" value="1"/>
</dbReference>